<dbReference type="GO" id="GO:0005634">
    <property type="term" value="C:nucleus"/>
    <property type="evidence" value="ECO:0007669"/>
    <property type="project" value="UniProtKB-SubCell"/>
</dbReference>
<comment type="subcellular location">
    <subcellularLocation>
        <location evidence="1">Nucleus</location>
    </subcellularLocation>
</comment>
<keyword evidence="4" id="KW-0804">Transcription</keyword>
<evidence type="ECO:0000313" key="7">
    <source>
        <dbReference type="EMBL" id="MCL7040418.1"/>
    </source>
</evidence>
<dbReference type="Gene3D" id="3.40.1810.10">
    <property type="entry name" value="Transcription factor, MADS-box"/>
    <property type="match status" value="1"/>
</dbReference>
<dbReference type="PANTHER" id="PTHR48019">
    <property type="entry name" value="SERUM RESPONSE FACTOR HOMOLOG"/>
    <property type="match status" value="1"/>
</dbReference>
<evidence type="ECO:0000256" key="5">
    <source>
        <dbReference type="ARBA" id="ARBA00023242"/>
    </source>
</evidence>
<name>A0AA41VFX1_PAPNU</name>
<dbReference type="GO" id="GO:0046983">
    <property type="term" value="F:protein dimerization activity"/>
    <property type="evidence" value="ECO:0007669"/>
    <property type="project" value="InterPro"/>
</dbReference>
<sequence length="268" mass="30475">MDKRKIEVKKIQDRKKRNVAFTKRRNGLFKKVELLSELTGANISLIVFSPGGNLFTFSSADESGAQFLNRFVGRQNEGIKDEVLNTSRVNADWFWWEDINLEELDTVDKVLSVKNQLIAVKNQVLKRKKELLDLDSTSGKMDECCLNLKEKEQSLEPSSHLTAKAAASTDISWMDESCLDLKQDEQLLQPSSHLTTKAASADIVCMDESCLDLKQDEQLLESSSHFAAKASDDMDHSFRFSVEELDANSWLPSFTFDDMDNLDEFFKD</sequence>
<keyword evidence="5" id="KW-0539">Nucleus</keyword>
<dbReference type="PRINTS" id="PR00404">
    <property type="entry name" value="MADSDOMAIN"/>
</dbReference>
<dbReference type="AlphaFoldDB" id="A0AA41VFX1"/>
<dbReference type="EMBL" id="JAJJMA010212060">
    <property type="protein sequence ID" value="MCL7040418.1"/>
    <property type="molecule type" value="Genomic_DNA"/>
</dbReference>
<organism evidence="7 8">
    <name type="scientific">Papaver nudicaule</name>
    <name type="common">Iceland poppy</name>
    <dbReference type="NCBI Taxonomy" id="74823"/>
    <lineage>
        <taxon>Eukaryota</taxon>
        <taxon>Viridiplantae</taxon>
        <taxon>Streptophyta</taxon>
        <taxon>Embryophyta</taxon>
        <taxon>Tracheophyta</taxon>
        <taxon>Spermatophyta</taxon>
        <taxon>Magnoliopsida</taxon>
        <taxon>Ranunculales</taxon>
        <taxon>Papaveraceae</taxon>
        <taxon>Papaveroideae</taxon>
        <taxon>Papaver</taxon>
    </lineage>
</organism>
<evidence type="ECO:0000256" key="4">
    <source>
        <dbReference type="ARBA" id="ARBA00023163"/>
    </source>
</evidence>
<proteinExistence type="predicted"/>
<reference evidence="7" key="1">
    <citation type="submission" date="2022-03" db="EMBL/GenBank/DDBJ databases">
        <title>A functionally conserved STORR gene fusion in Papaver species that diverged 16.8 million years ago.</title>
        <authorList>
            <person name="Catania T."/>
        </authorList>
    </citation>
    <scope>NUCLEOTIDE SEQUENCE</scope>
    <source>
        <strain evidence="7">S-191538</strain>
    </source>
</reference>
<evidence type="ECO:0000256" key="1">
    <source>
        <dbReference type="ARBA" id="ARBA00004123"/>
    </source>
</evidence>
<evidence type="ECO:0000259" key="6">
    <source>
        <dbReference type="PROSITE" id="PS50066"/>
    </source>
</evidence>
<feature type="domain" description="MADS-box" evidence="6">
    <location>
        <begin position="1"/>
        <end position="61"/>
    </location>
</feature>
<dbReference type="InterPro" id="IPR036879">
    <property type="entry name" value="TF_MADSbox_sf"/>
</dbReference>
<keyword evidence="8" id="KW-1185">Reference proteome</keyword>
<evidence type="ECO:0000313" key="8">
    <source>
        <dbReference type="Proteomes" id="UP001177140"/>
    </source>
</evidence>
<accession>A0AA41VFX1</accession>
<dbReference type="CDD" id="cd00120">
    <property type="entry name" value="MADS"/>
    <property type="match status" value="1"/>
</dbReference>
<dbReference type="Pfam" id="PF00319">
    <property type="entry name" value="SRF-TF"/>
    <property type="match status" value="1"/>
</dbReference>
<dbReference type="SUPFAM" id="SSF55455">
    <property type="entry name" value="SRF-like"/>
    <property type="match status" value="1"/>
</dbReference>
<dbReference type="GO" id="GO:0003677">
    <property type="term" value="F:DNA binding"/>
    <property type="evidence" value="ECO:0007669"/>
    <property type="project" value="UniProtKB-KW"/>
</dbReference>
<dbReference type="SMART" id="SM00432">
    <property type="entry name" value="MADS"/>
    <property type="match status" value="1"/>
</dbReference>
<dbReference type="PROSITE" id="PS50066">
    <property type="entry name" value="MADS_BOX_2"/>
    <property type="match status" value="1"/>
</dbReference>
<evidence type="ECO:0000256" key="2">
    <source>
        <dbReference type="ARBA" id="ARBA00023015"/>
    </source>
</evidence>
<dbReference type="InterPro" id="IPR050142">
    <property type="entry name" value="MADS-box/MEF2_TF"/>
</dbReference>
<comment type="caution">
    <text evidence="7">The sequence shown here is derived from an EMBL/GenBank/DDBJ whole genome shotgun (WGS) entry which is preliminary data.</text>
</comment>
<dbReference type="InterPro" id="IPR002100">
    <property type="entry name" value="TF_MADSbox"/>
</dbReference>
<keyword evidence="2" id="KW-0805">Transcription regulation</keyword>
<evidence type="ECO:0000256" key="3">
    <source>
        <dbReference type="ARBA" id="ARBA00023125"/>
    </source>
</evidence>
<gene>
    <name evidence="7" type="ORF">MKW94_004473</name>
</gene>
<keyword evidence="3" id="KW-0238">DNA-binding</keyword>
<dbReference type="Proteomes" id="UP001177140">
    <property type="component" value="Unassembled WGS sequence"/>
</dbReference>
<protein>
    <recommendedName>
        <fullName evidence="6">MADS-box domain-containing protein</fullName>
    </recommendedName>
</protein>